<evidence type="ECO:0000313" key="3">
    <source>
        <dbReference type="EMBL" id="CAB4971465.1"/>
    </source>
</evidence>
<organism evidence="3">
    <name type="scientific">freshwater metagenome</name>
    <dbReference type="NCBI Taxonomy" id="449393"/>
    <lineage>
        <taxon>unclassified sequences</taxon>
        <taxon>metagenomes</taxon>
        <taxon>ecological metagenomes</taxon>
    </lineage>
</organism>
<dbReference type="AlphaFoldDB" id="A0A6J7LVP1"/>
<evidence type="ECO:0000259" key="2">
    <source>
        <dbReference type="Pfam" id="PF07603"/>
    </source>
</evidence>
<dbReference type="PROSITE" id="PS51257">
    <property type="entry name" value="PROKAR_LIPOPROTEIN"/>
    <property type="match status" value="1"/>
</dbReference>
<proteinExistence type="predicted"/>
<evidence type="ECO:0000256" key="1">
    <source>
        <dbReference type="SAM" id="MobiDB-lite"/>
    </source>
</evidence>
<reference evidence="3" key="1">
    <citation type="submission" date="2020-05" db="EMBL/GenBank/DDBJ databases">
        <authorList>
            <person name="Chiriac C."/>
            <person name="Salcher M."/>
            <person name="Ghai R."/>
            <person name="Kavagutti S V."/>
        </authorList>
    </citation>
    <scope>NUCLEOTIDE SEQUENCE</scope>
</reference>
<feature type="domain" description="Lcl C-terminal" evidence="2">
    <location>
        <begin position="200"/>
        <end position="294"/>
    </location>
</feature>
<gene>
    <name evidence="3" type="ORF">UFOPK3772_03414</name>
</gene>
<dbReference type="Pfam" id="PF07603">
    <property type="entry name" value="Lcl_C"/>
    <property type="match status" value="1"/>
</dbReference>
<accession>A0A6J7LVP1</accession>
<feature type="region of interest" description="Disordered" evidence="1">
    <location>
        <begin position="65"/>
        <end position="84"/>
    </location>
</feature>
<protein>
    <submittedName>
        <fullName evidence="3">Unannotated protein</fullName>
    </submittedName>
</protein>
<dbReference type="InterPro" id="IPR011460">
    <property type="entry name" value="Lcl_C"/>
</dbReference>
<dbReference type="EMBL" id="CAFBNE010000201">
    <property type="protein sequence ID" value="CAB4971465.1"/>
    <property type="molecule type" value="Genomic_DNA"/>
</dbReference>
<sequence>MNHRLKILLVGLAVATAAVAGCSSTNASSSGVTQDDATAAASAAASTAASSAGASSAEPAASAAVTFASPPPTSPAPEMLGSSSNPVSNNVCDTGLQYSCGDPGPGGGIVFYATATSFPCEANLASTCNFLEAAPNGWNGKEVKCPNGCNGTYYNGIGGTTSDFGAAGAGTGTGSAYCSGMGEHHPIPSANSTAIGTGYQNTTAMVQNCVTNNAGNAARAYSGGGMTDWSLPSAGELAALQNAPNVQSIGGISGAYYWSSTQASGSENANMMQFQNAIWSTDPKSSSHGVRPVRTF</sequence>
<name>A0A6J7LVP1_9ZZZZ</name>